<dbReference type="AlphaFoldDB" id="A0A1Q5UF48"/>
<name>A0A1Q5UF48_9EURO</name>
<dbReference type="InterPro" id="IPR050791">
    <property type="entry name" value="Aldo-Keto_reductase"/>
</dbReference>
<dbReference type="PANTHER" id="PTHR43625:SF40">
    <property type="entry name" value="ALDO-KETO REDUCTASE YAKC [NADP(+)]"/>
    <property type="match status" value="1"/>
</dbReference>
<dbReference type="Gene3D" id="3.20.20.100">
    <property type="entry name" value="NADP-dependent oxidoreductase domain"/>
    <property type="match status" value="2"/>
</dbReference>
<dbReference type="EMBL" id="MNBE01000304">
    <property type="protein sequence ID" value="OKP11108.1"/>
    <property type="molecule type" value="Genomic_DNA"/>
</dbReference>
<dbReference type="InterPro" id="IPR023210">
    <property type="entry name" value="NADP_OxRdtase_dom"/>
</dbReference>
<evidence type="ECO:0000313" key="4">
    <source>
        <dbReference type="Proteomes" id="UP000186955"/>
    </source>
</evidence>
<keyword evidence="4" id="KW-1185">Reference proteome</keyword>
<dbReference type="GO" id="GO:0016491">
    <property type="term" value="F:oxidoreductase activity"/>
    <property type="evidence" value="ECO:0007669"/>
    <property type="project" value="UniProtKB-KW"/>
</dbReference>
<keyword evidence="1" id="KW-0560">Oxidoreductase</keyword>
<feature type="domain" description="NADP-dependent oxidoreductase" evidence="2">
    <location>
        <begin position="18"/>
        <end position="148"/>
    </location>
</feature>
<evidence type="ECO:0000313" key="3">
    <source>
        <dbReference type="EMBL" id="OKP11108.1"/>
    </source>
</evidence>
<dbReference type="GO" id="GO:0005737">
    <property type="term" value="C:cytoplasm"/>
    <property type="evidence" value="ECO:0007669"/>
    <property type="project" value="TreeGrafter"/>
</dbReference>
<accession>A0A1Q5UF48</accession>
<dbReference type="Pfam" id="PF00248">
    <property type="entry name" value="Aldo_ket_red"/>
    <property type="match status" value="2"/>
</dbReference>
<dbReference type="InterPro" id="IPR036812">
    <property type="entry name" value="NAD(P)_OxRdtase_dom_sf"/>
</dbReference>
<reference evidence="3 4" key="1">
    <citation type="submission" date="2016-10" db="EMBL/GenBank/DDBJ databases">
        <title>Genome sequence of the ascomycete fungus Penicillium subrubescens.</title>
        <authorList>
            <person name="De Vries R.P."/>
            <person name="Peng M."/>
            <person name="Dilokpimol A."/>
            <person name="Hilden K."/>
            <person name="Makela M.R."/>
            <person name="Grigoriev I."/>
            <person name="Riley R."/>
            <person name="Granchi Z."/>
        </authorList>
    </citation>
    <scope>NUCLEOTIDE SEQUENCE [LARGE SCALE GENOMIC DNA]</scope>
    <source>
        <strain evidence="3 4">CBS 132785</strain>
    </source>
</reference>
<organism evidence="3 4">
    <name type="scientific">Penicillium subrubescens</name>
    <dbReference type="NCBI Taxonomy" id="1316194"/>
    <lineage>
        <taxon>Eukaryota</taxon>
        <taxon>Fungi</taxon>
        <taxon>Dikarya</taxon>
        <taxon>Ascomycota</taxon>
        <taxon>Pezizomycotina</taxon>
        <taxon>Eurotiomycetes</taxon>
        <taxon>Eurotiomycetidae</taxon>
        <taxon>Eurotiales</taxon>
        <taxon>Aspergillaceae</taxon>
        <taxon>Penicillium</taxon>
    </lineage>
</organism>
<gene>
    <name evidence="3" type="ORF">PENSUB_3478</name>
</gene>
<dbReference type="STRING" id="1316194.A0A1Q5UF48"/>
<sequence>MSLPVRNLGRNGPEVNAVGLGFMSLGGIYGSRDSLEHKVSFLEHAHAAGQRFWDTADMYLDSEDAVGEWVKRSGNRNDIFIATKFGIQYDPSSGDYNLKIRSDPEYVREACEKSLKRLNTTIDLYYCHRIDGVTPIEKTIKAMVELKNAFATDIEWPTIDLLNTCRELGIAVVAYSPIGRGVLSGQIKTFDDLPENDFRRGLPKYALENFPNIVRLTDGFNKVAQAHGRTSAQVAIAWLLAQGLDIIPIPGTRSTSRMDENNAAVLVKLTEHEVQELRELVDRTEIPGQRYSGA</sequence>
<protein>
    <submittedName>
        <fullName evidence="3">Aldo-keto reductase yakc [NADP(+)]</fullName>
    </submittedName>
</protein>
<evidence type="ECO:0000256" key="1">
    <source>
        <dbReference type="ARBA" id="ARBA00023002"/>
    </source>
</evidence>
<proteinExistence type="predicted"/>
<evidence type="ECO:0000259" key="2">
    <source>
        <dbReference type="Pfam" id="PF00248"/>
    </source>
</evidence>
<dbReference type="SUPFAM" id="SSF51430">
    <property type="entry name" value="NAD(P)-linked oxidoreductase"/>
    <property type="match status" value="1"/>
</dbReference>
<feature type="domain" description="NADP-dependent oxidoreductase" evidence="2">
    <location>
        <begin position="160"/>
        <end position="281"/>
    </location>
</feature>
<dbReference type="Proteomes" id="UP000186955">
    <property type="component" value="Unassembled WGS sequence"/>
</dbReference>
<comment type="caution">
    <text evidence="3">The sequence shown here is derived from an EMBL/GenBank/DDBJ whole genome shotgun (WGS) entry which is preliminary data.</text>
</comment>
<dbReference type="PANTHER" id="PTHR43625">
    <property type="entry name" value="AFLATOXIN B1 ALDEHYDE REDUCTASE"/>
    <property type="match status" value="1"/>
</dbReference>